<dbReference type="GO" id="GO:0006629">
    <property type="term" value="P:lipid metabolic process"/>
    <property type="evidence" value="ECO:0007669"/>
    <property type="project" value="TreeGrafter"/>
</dbReference>
<dbReference type="PRINTS" id="PR01273">
    <property type="entry name" value="INVTBRTCOLOR"/>
</dbReference>
<keyword evidence="4" id="KW-1185">Reference proteome</keyword>
<dbReference type="InterPro" id="IPR012674">
    <property type="entry name" value="Calycin"/>
</dbReference>
<comment type="caution">
    <text evidence="3">The sequence shown here is derived from an EMBL/GenBank/DDBJ whole genome shotgun (WGS) entry which is preliminary data.</text>
</comment>
<feature type="chain" id="PRO_5035351009" evidence="2">
    <location>
        <begin position="23"/>
        <end position="195"/>
    </location>
</feature>
<reference evidence="3" key="1">
    <citation type="submission" date="2020-07" db="EMBL/GenBank/DDBJ databases">
        <title>The High-quality genome of the commercially important snow crab, Chionoecetes opilio.</title>
        <authorList>
            <person name="Jeong J.-H."/>
            <person name="Ryu S."/>
        </authorList>
    </citation>
    <scope>NUCLEOTIDE SEQUENCE</scope>
    <source>
        <strain evidence="3">MADBK_172401_WGS</strain>
        <tissue evidence="3">Digestive gland</tissue>
    </source>
</reference>
<accession>A0A8J5CRK1</accession>
<protein>
    <submittedName>
        <fullName evidence="3">Apolipoprotein D</fullName>
    </submittedName>
</protein>
<dbReference type="GO" id="GO:0005737">
    <property type="term" value="C:cytoplasm"/>
    <property type="evidence" value="ECO:0007669"/>
    <property type="project" value="TreeGrafter"/>
</dbReference>
<dbReference type="PANTHER" id="PTHR10612:SF34">
    <property type="entry name" value="APOLIPOPROTEIN D"/>
    <property type="match status" value="1"/>
</dbReference>
<comment type="similarity">
    <text evidence="2">Belongs to the calycin superfamily. Lipocalin family.</text>
</comment>
<dbReference type="PIRSF" id="PIRSF036893">
    <property type="entry name" value="Lipocalin_ApoD"/>
    <property type="match status" value="1"/>
</dbReference>
<feature type="signal peptide" evidence="2">
    <location>
        <begin position="1"/>
        <end position="22"/>
    </location>
</feature>
<keyword evidence="2" id="KW-0732">Signal</keyword>
<dbReference type="PANTHER" id="PTHR10612">
    <property type="entry name" value="APOLIPOPROTEIN D"/>
    <property type="match status" value="1"/>
</dbReference>
<dbReference type="GO" id="GO:0000302">
    <property type="term" value="P:response to reactive oxygen species"/>
    <property type="evidence" value="ECO:0007669"/>
    <property type="project" value="TreeGrafter"/>
</dbReference>
<dbReference type="AlphaFoldDB" id="A0A8J5CRK1"/>
<keyword evidence="1" id="KW-1015">Disulfide bond</keyword>
<dbReference type="InterPro" id="IPR022271">
    <property type="entry name" value="Lipocalin_ApoD"/>
</dbReference>
<name>A0A8J5CRK1_CHIOP</name>
<dbReference type="InterPro" id="IPR003057">
    <property type="entry name" value="Invtbrt_color"/>
</dbReference>
<dbReference type="EMBL" id="JACEEZ010013885">
    <property type="protein sequence ID" value="KAG0719809.1"/>
    <property type="molecule type" value="Genomic_DNA"/>
</dbReference>
<proteinExistence type="inferred from homology"/>
<gene>
    <name evidence="3" type="primary">APOD_1</name>
    <name evidence="3" type="ORF">GWK47_049709</name>
</gene>
<dbReference type="SUPFAM" id="SSF50814">
    <property type="entry name" value="Lipocalins"/>
    <property type="match status" value="1"/>
</dbReference>
<dbReference type="OrthoDB" id="565904at2759"/>
<organism evidence="3 4">
    <name type="scientific">Chionoecetes opilio</name>
    <name type="common">Atlantic snow crab</name>
    <name type="synonym">Cancer opilio</name>
    <dbReference type="NCBI Taxonomy" id="41210"/>
    <lineage>
        <taxon>Eukaryota</taxon>
        <taxon>Metazoa</taxon>
        <taxon>Ecdysozoa</taxon>
        <taxon>Arthropoda</taxon>
        <taxon>Crustacea</taxon>
        <taxon>Multicrustacea</taxon>
        <taxon>Malacostraca</taxon>
        <taxon>Eumalacostraca</taxon>
        <taxon>Eucarida</taxon>
        <taxon>Decapoda</taxon>
        <taxon>Pleocyemata</taxon>
        <taxon>Brachyura</taxon>
        <taxon>Eubrachyura</taxon>
        <taxon>Majoidea</taxon>
        <taxon>Majidae</taxon>
        <taxon>Chionoecetes</taxon>
    </lineage>
</organism>
<evidence type="ECO:0000313" key="3">
    <source>
        <dbReference type="EMBL" id="KAG0719809.1"/>
    </source>
</evidence>
<evidence type="ECO:0000256" key="2">
    <source>
        <dbReference type="PIRNR" id="PIRNR036893"/>
    </source>
</evidence>
<sequence>MMRRMSMMAVVAAAVLASVAHAQVFYKGRCPKTKIIENFDFDQYLGRWYEQERYFVAYEAIGLCWSGTYIKNYESGKVSVRLDFRDVLLKRPKKITVNIIRKRPVEEPNRLTYTIPGVPLIEDNYEVLATDYIHWTLEYTCLNKLPFGHTRIAWILTRERDPEVWVIEKAKATLAGLGIDAGLLKKQVNTCFVNV</sequence>
<dbReference type="Proteomes" id="UP000770661">
    <property type="component" value="Unassembled WGS sequence"/>
</dbReference>
<evidence type="ECO:0000256" key="1">
    <source>
        <dbReference type="ARBA" id="ARBA00023157"/>
    </source>
</evidence>
<dbReference type="GO" id="GO:0031409">
    <property type="term" value="F:pigment binding"/>
    <property type="evidence" value="ECO:0007669"/>
    <property type="project" value="InterPro"/>
</dbReference>
<evidence type="ECO:0000313" key="4">
    <source>
        <dbReference type="Proteomes" id="UP000770661"/>
    </source>
</evidence>
<dbReference type="Gene3D" id="2.40.128.20">
    <property type="match status" value="1"/>
</dbReference>